<dbReference type="Gene3D" id="2.70.98.70">
    <property type="match status" value="1"/>
</dbReference>
<gene>
    <name evidence="11" type="ORF">ICJ84_08160</name>
</gene>
<dbReference type="PANTHER" id="PTHR15532">
    <property type="match status" value="1"/>
</dbReference>
<evidence type="ECO:0000313" key="11">
    <source>
        <dbReference type="EMBL" id="MBD0835405.1"/>
    </source>
</evidence>
<dbReference type="Proteomes" id="UP000602057">
    <property type="component" value="Unassembled WGS sequence"/>
</dbReference>
<dbReference type="GO" id="GO:0030313">
    <property type="term" value="C:cell envelope"/>
    <property type="evidence" value="ECO:0007669"/>
    <property type="project" value="UniProtKB-SubCell"/>
</dbReference>
<keyword evidence="3" id="KW-0812">Transmembrane</keyword>
<reference evidence="11" key="1">
    <citation type="journal article" date="2013" name="Int. J. Syst. Evol. Microbiol.">
        <title>Aestuariibaculum suncheonense gen. nov., sp. nov., a marine bacterium of the family Flavobacteriaceae isolated from a tidal flat and emended descriptions of the genera Gaetbulibacter and Tamlana.</title>
        <authorList>
            <person name="Jeong S.H."/>
            <person name="Park M.S."/>
            <person name="Jin H.M."/>
            <person name="Lee K."/>
            <person name="Park W."/>
            <person name="Jeon C.O."/>
        </authorList>
    </citation>
    <scope>NUCLEOTIDE SEQUENCE</scope>
    <source>
        <strain evidence="11">SC17</strain>
    </source>
</reference>
<dbReference type="SUPFAM" id="SSF48230">
    <property type="entry name" value="Chondroitin AC/alginate lyase"/>
    <property type="match status" value="1"/>
</dbReference>
<evidence type="ECO:0000256" key="3">
    <source>
        <dbReference type="ARBA" id="ARBA00022692"/>
    </source>
</evidence>
<evidence type="ECO:0000259" key="10">
    <source>
        <dbReference type="Pfam" id="PF16332"/>
    </source>
</evidence>
<organism evidence="11 12">
    <name type="scientific">Aestuariibaculum suncheonense</name>
    <dbReference type="NCBI Taxonomy" id="1028745"/>
    <lineage>
        <taxon>Bacteria</taxon>
        <taxon>Pseudomonadati</taxon>
        <taxon>Bacteroidota</taxon>
        <taxon>Flavobacteriia</taxon>
        <taxon>Flavobacteriales</taxon>
        <taxon>Flavobacteriaceae</taxon>
    </lineage>
</organism>
<keyword evidence="12" id="KW-1185">Reference proteome</keyword>
<proteinExistence type="predicted"/>
<evidence type="ECO:0000259" key="9">
    <source>
        <dbReference type="Pfam" id="PF07940"/>
    </source>
</evidence>
<evidence type="ECO:0000256" key="2">
    <source>
        <dbReference type="ARBA" id="ARBA00004196"/>
    </source>
</evidence>
<dbReference type="InterPro" id="IPR012480">
    <property type="entry name" value="Hepar_II_III_C"/>
</dbReference>
<name>A0A8J6Q8V7_9FLAO</name>
<comment type="subcellular location">
    <subcellularLocation>
        <location evidence="2">Cell envelope</location>
    </subcellularLocation>
    <subcellularLocation>
        <location evidence="1">Membrane</location>
        <topology evidence="1">Multi-pass membrane protein</topology>
    </subcellularLocation>
</comment>
<keyword evidence="6" id="KW-0472">Membrane</keyword>
<dbReference type="AlphaFoldDB" id="A0A8J6Q8V7"/>
<dbReference type="Gene3D" id="1.50.10.100">
    <property type="entry name" value="Chondroitin AC/alginate lyase"/>
    <property type="match status" value="1"/>
</dbReference>
<evidence type="ECO:0000256" key="7">
    <source>
        <dbReference type="ARBA" id="ARBA00023180"/>
    </source>
</evidence>
<keyword evidence="5" id="KW-1133">Transmembrane helix</keyword>
<dbReference type="GO" id="GO:0016020">
    <property type="term" value="C:membrane"/>
    <property type="evidence" value="ECO:0007669"/>
    <property type="project" value="UniProtKB-SubCell"/>
</dbReference>
<keyword evidence="4" id="KW-0732">Signal</keyword>
<feature type="domain" description="Heparinase II/III-like C-terminal" evidence="9">
    <location>
        <begin position="437"/>
        <end position="586"/>
    </location>
</feature>
<dbReference type="InterPro" id="IPR052447">
    <property type="entry name" value="Dermatan-Sulfate_Isomerase"/>
</dbReference>
<evidence type="ECO:0000256" key="8">
    <source>
        <dbReference type="ARBA" id="ARBA00023235"/>
    </source>
</evidence>
<dbReference type="Pfam" id="PF07940">
    <property type="entry name" value="Hepar_II_III_C"/>
    <property type="match status" value="1"/>
</dbReference>
<accession>A0A8J6Q8V7</accession>
<comment type="caution">
    <text evidence="11">The sequence shown here is derived from an EMBL/GenBank/DDBJ whole genome shotgun (WGS) entry which is preliminary data.</text>
</comment>
<evidence type="ECO:0000256" key="6">
    <source>
        <dbReference type="ARBA" id="ARBA00023136"/>
    </source>
</evidence>
<keyword evidence="8" id="KW-0413">Isomerase</keyword>
<dbReference type="InterPro" id="IPR032518">
    <property type="entry name" value="HepII_N"/>
</dbReference>
<dbReference type="RefSeq" id="WP_188215880.1">
    <property type="nucleotide sequence ID" value="NZ_BAABGH010000010.1"/>
</dbReference>
<evidence type="ECO:0000256" key="1">
    <source>
        <dbReference type="ARBA" id="ARBA00004141"/>
    </source>
</evidence>
<evidence type="ECO:0000256" key="4">
    <source>
        <dbReference type="ARBA" id="ARBA00022729"/>
    </source>
</evidence>
<dbReference type="EMBL" id="JACVXC010000002">
    <property type="protein sequence ID" value="MBD0835405.1"/>
    <property type="molecule type" value="Genomic_DNA"/>
</dbReference>
<evidence type="ECO:0000313" key="12">
    <source>
        <dbReference type="Proteomes" id="UP000602057"/>
    </source>
</evidence>
<keyword evidence="7" id="KW-0325">Glycoprotein</keyword>
<feature type="domain" description="Heparinase II N-terminal" evidence="10">
    <location>
        <begin position="118"/>
        <end position="369"/>
    </location>
</feature>
<dbReference type="GO" id="GO:0047757">
    <property type="term" value="F:chondroitin-glucuronate 5-epimerase activity"/>
    <property type="evidence" value="ECO:0007669"/>
    <property type="project" value="TreeGrafter"/>
</dbReference>
<sequence>MKRNKFTLFALFSRYVVSTLFSNRLYFIALFNLTLLNCQTNKPQENPIPVDQVSDSDFQPSLYMTSESHEFLKSKINSQEYAPLLIQLRSIADNYVRTGPPEYKPGSGYDEQLWQRPVGNAIPELAMTYLMTDQEKYFESAKEFMLASASYPTWGIGDIDNADLATGHQLYGMAVGYDWLHNKLDVTSRDIIRNCLKERGARLYNLLLTQDKTVWWREQYFHNHQHVALTGLVAAGLVLSKEDSDAEKWVALGQQKLDKAIASMPDDGGYVEGIPYSEYSITYLTKFMGFNHELLGGDSFEVNDDTFFKNLASFRIYAMLPRNHWNASSTLMTLGDGPRYDWYGPEHFLRKVAAEYNDGYAQWFANEISSSGFSVPSAFFLNLLWVNPEIQPQRPDNLPTFKHFNDLDIAYMRSGWDGNESLSMFKCGTWIGKRGASEYTYDPYGGHTHPDVGTFQIFSHGDWLITSPGYSWGRTIYQNTLVVNGKGQIGEGRWFNGTDYAQASEQPSIVYSHSEEDYDYVIGNAKPAYKSETNLTSYYRHILYLKPDYWIIADEVTASSPSLFDFYFHSDFTFTADGANQFRVNGASASMNAKILKPSDAGKQTFLQDIEDTGVGIAQQLYVLKVSSKDKLGELFITVFDTYAKGSISTVTTSISTFEGSEYLEVRLKNDVKKFRIASDRADKSSPLFIEEE</sequence>
<reference evidence="11" key="2">
    <citation type="submission" date="2020-09" db="EMBL/GenBank/DDBJ databases">
        <authorList>
            <person name="Wu Z."/>
        </authorList>
    </citation>
    <scope>NUCLEOTIDE SEQUENCE</scope>
    <source>
        <strain evidence="11">SC17</strain>
    </source>
</reference>
<dbReference type="InterPro" id="IPR008929">
    <property type="entry name" value="Chondroitin_lyas"/>
</dbReference>
<evidence type="ECO:0000256" key="5">
    <source>
        <dbReference type="ARBA" id="ARBA00022989"/>
    </source>
</evidence>
<dbReference type="GO" id="GO:0016829">
    <property type="term" value="F:lyase activity"/>
    <property type="evidence" value="ECO:0007669"/>
    <property type="project" value="InterPro"/>
</dbReference>
<dbReference type="Pfam" id="PF16332">
    <property type="entry name" value="DUF4962"/>
    <property type="match status" value="1"/>
</dbReference>
<protein>
    <submittedName>
        <fullName evidence="11">Heparinase II/III family protein</fullName>
    </submittedName>
</protein>
<dbReference type="PANTHER" id="PTHR15532:SF5">
    <property type="entry name" value="SULFOTRANSFERASE DOMAIN-CONTAINING PROTEIN"/>
    <property type="match status" value="1"/>
</dbReference>